<evidence type="ECO:0000313" key="1">
    <source>
        <dbReference type="EMBL" id="EGI76195.1"/>
    </source>
</evidence>
<dbReference type="eggNOG" id="COG0725">
    <property type="taxonomic scope" value="Bacteria"/>
</dbReference>
<keyword evidence="2" id="KW-1185">Reference proteome</keyword>
<dbReference type="Proteomes" id="UP000016368">
    <property type="component" value="Unassembled WGS sequence"/>
</dbReference>
<organism evidence="1 2">
    <name type="scientific">Hylemonella gracilis ATCC 19624</name>
    <dbReference type="NCBI Taxonomy" id="887062"/>
    <lineage>
        <taxon>Bacteria</taxon>
        <taxon>Pseudomonadati</taxon>
        <taxon>Pseudomonadota</taxon>
        <taxon>Betaproteobacteria</taxon>
        <taxon>Burkholderiales</taxon>
        <taxon>Comamonadaceae</taxon>
        <taxon>Hylemonella</taxon>
    </lineage>
</organism>
<gene>
    <name evidence="1" type="ORF">HGR_12497</name>
</gene>
<protein>
    <submittedName>
        <fullName evidence="1">Putative ABC transporter periplasmic molybdate-binding protein</fullName>
    </submittedName>
</protein>
<dbReference type="STRING" id="887062.HGR_12497"/>
<reference evidence="1 2" key="1">
    <citation type="journal article" date="2011" name="EMBO J.">
        <title>Structural diversity of bacterial flagellar motors.</title>
        <authorList>
            <person name="Chen S."/>
            <person name="Beeby M."/>
            <person name="Murphy G.E."/>
            <person name="Leadbetter J.R."/>
            <person name="Hendrixson D.R."/>
            <person name="Briegel A."/>
            <person name="Li Z."/>
            <person name="Shi J."/>
            <person name="Tocheva E.I."/>
            <person name="Muller A."/>
            <person name="Dobro M.J."/>
            <person name="Jensen G.J."/>
        </authorList>
    </citation>
    <scope>NUCLEOTIDE SEQUENCE [LARGE SCALE GENOMIC DNA]</scope>
    <source>
        <strain evidence="1 2">ATCC 19624</strain>
    </source>
</reference>
<dbReference type="PANTHER" id="PTHR30632">
    <property type="entry name" value="MOLYBDATE-BINDING PERIPLASMIC PROTEIN"/>
    <property type="match status" value="1"/>
</dbReference>
<dbReference type="GO" id="GO:0030973">
    <property type="term" value="F:molybdate ion binding"/>
    <property type="evidence" value="ECO:0007669"/>
    <property type="project" value="TreeGrafter"/>
</dbReference>
<dbReference type="InterPro" id="IPR050682">
    <property type="entry name" value="ModA/WtpA"/>
</dbReference>
<dbReference type="PANTHER" id="PTHR30632:SF11">
    <property type="entry name" value="BLR4797 PROTEIN"/>
    <property type="match status" value="1"/>
</dbReference>
<dbReference type="Gene3D" id="3.40.190.10">
    <property type="entry name" value="Periplasmic binding protein-like II"/>
    <property type="match status" value="2"/>
</dbReference>
<dbReference type="RefSeq" id="WP_006298586.1">
    <property type="nucleotide sequence ID" value="NZ_AEGR01000078.1"/>
</dbReference>
<accession>F3KVL2</accession>
<dbReference type="EMBL" id="AEGR01000078">
    <property type="protein sequence ID" value="EGI76195.1"/>
    <property type="molecule type" value="Genomic_DNA"/>
</dbReference>
<name>F3KVL2_9BURK</name>
<evidence type="ECO:0000313" key="2">
    <source>
        <dbReference type="Proteomes" id="UP000016368"/>
    </source>
</evidence>
<dbReference type="GO" id="GO:0015689">
    <property type="term" value="P:molybdate ion transport"/>
    <property type="evidence" value="ECO:0007669"/>
    <property type="project" value="TreeGrafter"/>
</dbReference>
<sequence length="233" mass="23816">MSTEILGISSMATRLLLAKLTAAYEQASGTRVRIESVGGVDAAKRVAAGEAFDVVVLASDAIDKLIAAGHALAGSRVDLVHSGVAVAVQAGAAQPDVSSEAALRSAVLAAKSISYSTGPSGVALAKLFERWGIAEEIQSRIVTPPPGIPVGSLVAKGADNGGVALGFQQLSELIHVEGIRILGPLPEAIQITTTFSGAVCATSRQPEAVRELLRYMAAPAAAEAKRRQGMDPV</sequence>
<dbReference type="SUPFAM" id="SSF53850">
    <property type="entry name" value="Periplasmic binding protein-like II"/>
    <property type="match status" value="1"/>
</dbReference>
<dbReference type="AlphaFoldDB" id="F3KVL2"/>
<comment type="caution">
    <text evidence="1">The sequence shown here is derived from an EMBL/GenBank/DDBJ whole genome shotgun (WGS) entry which is preliminary data.</text>
</comment>
<proteinExistence type="predicted"/>
<dbReference type="Pfam" id="PF13531">
    <property type="entry name" value="SBP_bac_11"/>
    <property type="match status" value="1"/>
</dbReference>